<feature type="domain" description="Cytochrome c" evidence="6">
    <location>
        <begin position="196"/>
        <end position="311"/>
    </location>
</feature>
<dbReference type="EMBL" id="JBHRTA010000014">
    <property type="protein sequence ID" value="MFC3197069.1"/>
    <property type="molecule type" value="Genomic_DNA"/>
</dbReference>
<name>A0ABV7JJR2_9SPHI</name>
<evidence type="ECO:0000256" key="1">
    <source>
        <dbReference type="ARBA" id="ARBA00022617"/>
    </source>
</evidence>
<dbReference type="SUPFAM" id="SSF46626">
    <property type="entry name" value="Cytochrome c"/>
    <property type="match status" value="2"/>
</dbReference>
<evidence type="ECO:0000256" key="3">
    <source>
        <dbReference type="ARBA" id="ARBA00023004"/>
    </source>
</evidence>
<evidence type="ECO:0000256" key="5">
    <source>
        <dbReference type="SAM" id="Phobius"/>
    </source>
</evidence>
<protein>
    <submittedName>
        <fullName evidence="7">C-type cytochrome</fullName>
    </submittedName>
</protein>
<evidence type="ECO:0000256" key="2">
    <source>
        <dbReference type="ARBA" id="ARBA00022723"/>
    </source>
</evidence>
<evidence type="ECO:0000313" key="7">
    <source>
        <dbReference type="EMBL" id="MFC3197069.1"/>
    </source>
</evidence>
<proteinExistence type="predicted"/>
<dbReference type="PANTHER" id="PTHR35008:SF8">
    <property type="entry name" value="ALCOHOL DEHYDROGENASE CYTOCHROME C SUBUNIT"/>
    <property type="match status" value="1"/>
</dbReference>
<dbReference type="Proteomes" id="UP001595526">
    <property type="component" value="Unassembled WGS sequence"/>
</dbReference>
<keyword evidence="5" id="KW-0472">Membrane</keyword>
<keyword evidence="3 4" id="KW-0408">Iron</keyword>
<dbReference type="Gene3D" id="1.10.760.10">
    <property type="entry name" value="Cytochrome c-like domain"/>
    <property type="match status" value="2"/>
</dbReference>
<dbReference type="InterPro" id="IPR051459">
    <property type="entry name" value="Cytochrome_c-type_DH"/>
</dbReference>
<feature type="transmembrane region" description="Helical" evidence="5">
    <location>
        <begin position="7"/>
        <end position="28"/>
    </location>
</feature>
<gene>
    <name evidence="7" type="ORF">ACFOET_05550</name>
</gene>
<dbReference type="InterPro" id="IPR009056">
    <property type="entry name" value="Cyt_c-like_dom"/>
</dbReference>
<keyword evidence="1 4" id="KW-0349">Heme</keyword>
<evidence type="ECO:0000256" key="4">
    <source>
        <dbReference type="PROSITE-ProRule" id="PRU00433"/>
    </source>
</evidence>
<accession>A0ABV7JJR2</accession>
<comment type="caution">
    <text evidence="7">The sequence shown here is derived from an EMBL/GenBank/DDBJ whole genome shotgun (WGS) entry which is preliminary data.</text>
</comment>
<organism evidence="7 8">
    <name type="scientific">Parapedobacter deserti</name>
    <dbReference type="NCBI Taxonomy" id="1912957"/>
    <lineage>
        <taxon>Bacteria</taxon>
        <taxon>Pseudomonadati</taxon>
        <taxon>Bacteroidota</taxon>
        <taxon>Sphingobacteriia</taxon>
        <taxon>Sphingobacteriales</taxon>
        <taxon>Sphingobacteriaceae</taxon>
        <taxon>Parapedobacter</taxon>
    </lineage>
</organism>
<dbReference type="PANTHER" id="PTHR35008">
    <property type="entry name" value="BLL4482 PROTEIN-RELATED"/>
    <property type="match status" value="1"/>
</dbReference>
<keyword evidence="5" id="KW-1133">Transmembrane helix</keyword>
<reference evidence="8" key="1">
    <citation type="journal article" date="2019" name="Int. J. Syst. Evol. Microbiol.">
        <title>The Global Catalogue of Microorganisms (GCM) 10K type strain sequencing project: providing services to taxonomists for standard genome sequencing and annotation.</title>
        <authorList>
            <consortium name="The Broad Institute Genomics Platform"/>
            <consortium name="The Broad Institute Genome Sequencing Center for Infectious Disease"/>
            <person name="Wu L."/>
            <person name="Ma J."/>
        </authorList>
    </citation>
    <scope>NUCLEOTIDE SEQUENCE [LARGE SCALE GENOMIC DNA]</scope>
    <source>
        <strain evidence="8">KCTC 52416</strain>
    </source>
</reference>
<evidence type="ECO:0000259" key="6">
    <source>
        <dbReference type="PROSITE" id="PS51007"/>
    </source>
</evidence>
<sequence length="326" mass="36013">MTKILKISTYVLAGAALAIIIIVCYLSFALPSVGDAPHLEIVSTPEKIERGRYLAYHVMLCADCHSKRDFSLFAGPPHSGTEFTGGEVFDHSLGFPGRFISANITPYGIGEWTDGELFRLITTGVKRDGEPIFPVMPYHSYGKVDAADIEAVIAYLRTLKPVETDHPKSKADFPVNLIMRTMPQKAEFSAKPSEQDRLSHGKYLFTAAACGDCHTKFEKGSFVGPMGGGGREFGFPDGSVVRSANLTPHETGLKHFTRDAFVQRFKVYADSTYTYTAIKRGDFQTLMPWGMYAGMTENDLASIFDYLQTLAPYDNAVQRFTPTAEK</sequence>
<keyword evidence="5" id="KW-0812">Transmembrane</keyword>
<dbReference type="RefSeq" id="WP_379020409.1">
    <property type="nucleotide sequence ID" value="NZ_JBHRTA010000014.1"/>
</dbReference>
<keyword evidence="2 4" id="KW-0479">Metal-binding</keyword>
<dbReference type="InterPro" id="IPR036909">
    <property type="entry name" value="Cyt_c-like_dom_sf"/>
</dbReference>
<feature type="domain" description="Cytochrome c" evidence="6">
    <location>
        <begin position="46"/>
        <end position="160"/>
    </location>
</feature>
<evidence type="ECO:0000313" key="8">
    <source>
        <dbReference type="Proteomes" id="UP001595526"/>
    </source>
</evidence>
<dbReference type="PROSITE" id="PS51007">
    <property type="entry name" value="CYTC"/>
    <property type="match status" value="2"/>
</dbReference>
<keyword evidence="8" id="KW-1185">Reference proteome</keyword>